<dbReference type="Gene3D" id="3.90.190.10">
    <property type="entry name" value="Protein tyrosine phosphatase superfamily"/>
    <property type="match status" value="1"/>
</dbReference>
<evidence type="ECO:0000256" key="9">
    <source>
        <dbReference type="ARBA" id="ARBA00023212"/>
    </source>
</evidence>
<dbReference type="InterPro" id="IPR029021">
    <property type="entry name" value="Prot-tyrosine_phosphatase-like"/>
</dbReference>
<dbReference type="InterPro" id="IPR019749">
    <property type="entry name" value="Band_41_domain"/>
</dbReference>
<evidence type="ECO:0000256" key="1">
    <source>
        <dbReference type="ARBA" id="ARBA00004245"/>
    </source>
</evidence>
<dbReference type="CDD" id="cd14473">
    <property type="entry name" value="FERM_B-lobe"/>
    <property type="match status" value="1"/>
</dbReference>
<dbReference type="Gene3D" id="2.30.29.30">
    <property type="entry name" value="Pleckstrin-homology domain (PH domain)/Phosphotyrosine-binding domain (PTB)"/>
    <property type="match status" value="1"/>
</dbReference>
<accession>A0ABM4TWD5</accession>
<dbReference type="Pfam" id="PF09379">
    <property type="entry name" value="FERM_N"/>
    <property type="match status" value="1"/>
</dbReference>
<dbReference type="PROSITE" id="PS50055">
    <property type="entry name" value="TYR_PHOSPHATASE_PTP"/>
    <property type="match status" value="1"/>
</dbReference>
<feature type="region of interest" description="Disordered" evidence="10">
    <location>
        <begin position="678"/>
        <end position="705"/>
    </location>
</feature>
<proteinExistence type="inferred from homology"/>
<sequence length="1217" mass="136192">MPLKFLKKCRQYNVTSKSLFVISVHHLLDTSSTVDCTISSESKGQECLDNVCQRLLIQQPEFFGLRYLVKGKDKEDELKWIELERSLSRQLEKYAAGPRIYLRVRHYVTTGVRHLSDEATRFYYFLQLKSDIYEGRIACDIRTAILLALYCRQAEYDSYQGDKQSKDYLKKSLILPCNMQGLANDDSMLEGLIVEVLQQQAGIAHLGQSQAEEMYIQCCQQLDGYGEDRFAAKDTLGNDLLLGLAINGMVVRADNGRQYFPWKDFHTVTIDKRTIKIEQNKLDGGGSIVGSFIFGEADTARYFWKLTISQHKFFKRHIDTATPSSLGSGAEVESAPLGVDIVGFVEYDYAESAATEQLSPHQQQHTQQQQQRMQQQQQLVSSNISLVANANQLFGQSSSCLDLSNNNLRSSSGLLHHESSNNNEERERLKAMLPTYRPAPDYETAVQLKYSTPSAEFNNLTLALTAPGNAYYAGSQPDVHNPGVHSDNLYSHLSAHRYPDVAQSAAALHHHINLYHTQHQPKSHPQPISPAQAYLELSQRMHMIRHKAPPPYVNRLSSSSTPDLAVATPRSLQGYRNYVSGSSPDLVSNRTLFNGGQFVALAAGGHAGHIPTSSGATMMHQYQYVSHMGKSQPYIPPHGTFENLNMIEEQPSIMSQLRQSAMSQAVAAGAGTVVTQSAPSLPPSGYRSPVPPPASSPLPPPFVSSTPAPLERSLITGSIEPIYENVPLPQKALPIQSASNIFPVLAFPKSITNNLTVAINSQAEDGNIKTYKANRTVSTELLFGEAQAPKLSTRAASAGPDMGMTPPPLNKSTTVDVVTPADESLQQQLSNMNLSVHTFGGTSSMVNSTLDTTSSSVASKDSKRKKRWNFLSRSKTSDKQKSATLGREKATTVGQHAKLAAKLKMVQDDLNLPHRWSTGVNKSQPISGRYSKDKLCLILEEKLSDSHLFMEFERIPKRREHALYECALLEENEQKNHDPNFLPYDDNRVRLTPSMDNRHGYVNASYISATVGTKQRFYIVAQSPQESRTMSIFWQCVWEADVYLVVQLTEDMSYVPLSSQQRLEFGQFQVYQEFSQATDRCTTIKLRLYHVPSRRYRSVWYLQYADWAEQNCPRDVNHFLGFLEELSSVRLASTQEVPPGHNTNPPVLLHCMEGGGRSGVTLTADLLFYTLNHNEDLDISRVVGQLRHQRDSIIPSLAQYKFIYNLLISYLKRSRLI</sequence>
<feature type="compositionally biased region" description="Polar residues" evidence="10">
    <location>
        <begin position="845"/>
        <end position="859"/>
    </location>
</feature>
<evidence type="ECO:0000256" key="2">
    <source>
        <dbReference type="ARBA" id="ARBA00004282"/>
    </source>
</evidence>
<dbReference type="SMART" id="SM01196">
    <property type="entry name" value="FERM_C"/>
    <property type="match status" value="1"/>
</dbReference>
<evidence type="ECO:0000256" key="3">
    <source>
        <dbReference type="ARBA" id="ARBA00009649"/>
    </source>
</evidence>
<dbReference type="InterPro" id="IPR018979">
    <property type="entry name" value="FERM_N"/>
</dbReference>
<dbReference type="Pfam" id="PF00102">
    <property type="entry name" value="Y_phosphatase"/>
    <property type="match status" value="1"/>
</dbReference>
<keyword evidence="5" id="KW-0963">Cytoplasm</keyword>
<feature type="domain" description="Tyrosine specific protein phosphatases" evidence="12">
    <location>
        <begin position="1120"/>
        <end position="1201"/>
    </location>
</feature>
<evidence type="ECO:0000256" key="7">
    <source>
        <dbReference type="ARBA" id="ARBA00022912"/>
    </source>
</evidence>
<dbReference type="InterPro" id="IPR014352">
    <property type="entry name" value="FERM/acyl-CoA-bd_prot_sf"/>
</dbReference>
<feature type="region of interest" description="Disordered" evidence="10">
    <location>
        <begin position="355"/>
        <end position="376"/>
    </location>
</feature>
<dbReference type="SUPFAM" id="SSF50729">
    <property type="entry name" value="PH domain-like"/>
    <property type="match status" value="1"/>
</dbReference>
<evidence type="ECO:0000313" key="14">
    <source>
        <dbReference type="Proteomes" id="UP001652628"/>
    </source>
</evidence>
<dbReference type="InterPro" id="IPR000299">
    <property type="entry name" value="FERM_domain"/>
</dbReference>
<reference evidence="15" key="1">
    <citation type="submission" date="2025-08" db="UniProtKB">
        <authorList>
            <consortium name="RefSeq"/>
        </authorList>
    </citation>
    <scope>IDENTIFICATION</scope>
</reference>
<dbReference type="SUPFAM" id="SSF54236">
    <property type="entry name" value="Ubiquitin-like"/>
    <property type="match status" value="1"/>
</dbReference>
<dbReference type="SMART" id="SM00295">
    <property type="entry name" value="B41"/>
    <property type="match status" value="1"/>
</dbReference>
<dbReference type="GeneID" id="139353985"/>
<evidence type="ECO:0000256" key="8">
    <source>
        <dbReference type="ARBA" id="ARBA00022949"/>
    </source>
</evidence>
<keyword evidence="7" id="KW-0904">Protein phosphatase</keyword>
<dbReference type="PROSITE" id="PS00383">
    <property type="entry name" value="TYR_PHOSPHATASE_1"/>
    <property type="match status" value="1"/>
</dbReference>
<dbReference type="SUPFAM" id="SSF52799">
    <property type="entry name" value="(Phosphotyrosine protein) phosphatases II"/>
    <property type="match status" value="1"/>
</dbReference>
<dbReference type="PANTHER" id="PTHR45706">
    <property type="entry name" value="TYROSINE-PROTEIN PHOSPHATASE"/>
    <property type="match status" value="1"/>
</dbReference>
<feature type="domain" description="Tyrosine-protein phosphatase" evidence="11">
    <location>
        <begin position="948"/>
        <end position="1210"/>
    </location>
</feature>
<evidence type="ECO:0000313" key="15">
    <source>
        <dbReference type="RefSeq" id="XP_070854284.1"/>
    </source>
</evidence>
<organism evidence="14 15">
    <name type="scientific">Drosophila suzukii</name>
    <name type="common">Spotted-wing drosophila fruit fly</name>
    <dbReference type="NCBI Taxonomy" id="28584"/>
    <lineage>
        <taxon>Eukaryota</taxon>
        <taxon>Metazoa</taxon>
        <taxon>Ecdysozoa</taxon>
        <taxon>Arthropoda</taxon>
        <taxon>Hexapoda</taxon>
        <taxon>Insecta</taxon>
        <taxon>Pterygota</taxon>
        <taxon>Neoptera</taxon>
        <taxon>Endopterygota</taxon>
        <taxon>Diptera</taxon>
        <taxon>Brachycera</taxon>
        <taxon>Muscomorpha</taxon>
        <taxon>Ephydroidea</taxon>
        <taxon>Drosophilidae</taxon>
        <taxon>Drosophila</taxon>
        <taxon>Sophophora</taxon>
    </lineage>
</organism>
<dbReference type="SMART" id="SM00194">
    <property type="entry name" value="PTPc"/>
    <property type="match status" value="1"/>
</dbReference>
<dbReference type="PROSITE" id="PS50057">
    <property type="entry name" value="FERM_3"/>
    <property type="match status" value="1"/>
</dbReference>
<dbReference type="InterPro" id="IPR029071">
    <property type="entry name" value="Ubiquitin-like_domsf"/>
</dbReference>
<dbReference type="InterPro" id="IPR011993">
    <property type="entry name" value="PH-like_dom_sf"/>
</dbReference>
<dbReference type="InterPro" id="IPR041782">
    <property type="entry name" value="PTPN14/21_FERM_C"/>
</dbReference>
<keyword evidence="14" id="KW-1185">Reference proteome</keyword>
<dbReference type="InterPro" id="IPR000387">
    <property type="entry name" value="Tyr_Pase_dom"/>
</dbReference>
<gene>
    <name evidence="15" type="primary">LOC139353985</name>
</gene>
<dbReference type="PROSITE" id="PS50056">
    <property type="entry name" value="TYR_PHOSPHATASE_2"/>
    <property type="match status" value="1"/>
</dbReference>
<dbReference type="InterPro" id="IPR018980">
    <property type="entry name" value="FERM_PH-like_C"/>
</dbReference>
<dbReference type="InterPro" id="IPR016130">
    <property type="entry name" value="Tyr_Pase_AS"/>
</dbReference>
<dbReference type="SUPFAM" id="SSF47031">
    <property type="entry name" value="Second domain of FERM"/>
    <property type="match status" value="1"/>
</dbReference>
<dbReference type="InterPro" id="IPR003595">
    <property type="entry name" value="Tyr_Pase_cat"/>
</dbReference>
<protein>
    <recommendedName>
        <fullName evidence="4">protein-tyrosine-phosphatase</fullName>
        <ecNumber evidence="4">3.1.3.48</ecNumber>
    </recommendedName>
</protein>
<dbReference type="InterPro" id="IPR000242">
    <property type="entry name" value="PTP_cat"/>
</dbReference>
<dbReference type="Gene3D" id="1.20.80.10">
    <property type="match status" value="1"/>
</dbReference>
<dbReference type="InterPro" id="IPR019748">
    <property type="entry name" value="FERM_central"/>
</dbReference>
<dbReference type="EC" id="3.1.3.48" evidence="4"/>
<dbReference type="CDD" id="cd13188">
    <property type="entry name" value="FERM_C_PTPN14_PTPN21"/>
    <property type="match status" value="1"/>
</dbReference>
<comment type="subcellular location">
    <subcellularLocation>
        <location evidence="2">Cell junction</location>
    </subcellularLocation>
    <subcellularLocation>
        <location evidence="1">Cytoplasm</location>
        <location evidence="1">Cytoskeleton</location>
    </subcellularLocation>
</comment>
<dbReference type="CDD" id="cd17099">
    <property type="entry name" value="FERM_F1_PTPN14_like"/>
    <property type="match status" value="1"/>
</dbReference>
<dbReference type="PANTHER" id="PTHR45706:SF1">
    <property type="entry name" value="PEZ, ISOFORM A"/>
    <property type="match status" value="1"/>
</dbReference>
<name>A0ABM4TWD5_DROSZ</name>
<keyword evidence="9" id="KW-0206">Cytoskeleton</keyword>
<dbReference type="Pfam" id="PF09380">
    <property type="entry name" value="FERM_C"/>
    <property type="match status" value="1"/>
</dbReference>
<evidence type="ECO:0000256" key="10">
    <source>
        <dbReference type="SAM" id="MobiDB-lite"/>
    </source>
</evidence>
<dbReference type="InterPro" id="IPR035963">
    <property type="entry name" value="FERM_2"/>
</dbReference>
<feature type="compositionally biased region" description="Low complexity" evidence="10">
    <location>
        <begin position="678"/>
        <end position="688"/>
    </location>
</feature>
<evidence type="ECO:0000256" key="4">
    <source>
        <dbReference type="ARBA" id="ARBA00013064"/>
    </source>
</evidence>
<keyword evidence="6" id="KW-0378">Hydrolase</keyword>
<dbReference type="Proteomes" id="UP001652628">
    <property type="component" value="Chromosome 2"/>
</dbReference>
<keyword evidence="8" id="KW-0965">Cell junction</keyword>
<feature type="compositionally biased region" description="Basic and acidic residues" evidence="10">
    <location>
        <begin position="875"/>
        <end position="890"/>
    </location>
</feature>
<feature type="compositionally biased region" description="Low complexity" evidence="10">
    <location>
        <begin position="362"/>
        <end position="376"/>
    </location>
</feature>
<dbReference type="RefSeq" id="XP_070854284.1">
    <property type="nucleotide sequence ID" value="XM_070998183.1"/>
</dbReference>
<dbReference type="PRINTS" id="PR00700">
    <property type="entry name" value="PRTYPHPHTASE"/>
</dbReference>
<evidence type="ECO:0000256" key="6">
    <source>
        <dbReference type="ARBA" id="ARBA00022801"/>
    </source>
</evidence>
<feature type="compositionally biased region" description="Pro residues" evidence="10">
    <location>
        <begin position="689"/>
        <end position="702"/>
    </location>
</feature>
<evidence type="ECO:0000256" key="5">
    <source>
        <dbReference type="ARBA" id="ARBA00022490"/>
    </source>
</evidence>
<evidence type="ECO:0000259" key="13">
    <source>
        <dbReference type="PROSITE" id="PS50057"/>
    </source>
</evidence>
<feature type="region of interest" description="Disordered" evidence="10">
    <location>
        <begin position="845"/>
        <end position="893"/>
    </location>
</feature>
<dbReference type="PRINTS" id="PR00935">
    <property type="entry name" value="BAND41"/>
</dbReference>
<feature type="domain" description="FERM" evidence="13">
    <location>
        <begin position="20"/>
        <end position="318"/>
    </location>
</feature>
<evidence type="ECO:0000259" key="12">
    <source>
        <dbReference type="PROSITE" id="PS50056"/>
    </source>
</evidence>
<evidence type="ECO:0000259" key="11">
    <source>
        <dbReference type="PROSITE" id="PS50055"/>
    </source>
</evidence>
<dbReference type="Pfam" id="PF00373">
    <property type="entry name" value="FERM_M"/>
    <property type="match status" value="1"/>
</dbReference>
<comment type="similarity">
    <text evidence="3">Belongs to the protein-tyrosine phosphatase family. Non-receptor class subfamily.</text>
</comment>
<dbReference type="Gene3D" id="3.10.20.90">
    <property type="entry name" value="Phosphatidylinositol 3-kinase Catalytic Subunit, Chain A, domain 1"/>
    <property type="match status" value="1"/>
</dbReference>
<dbReference type="SMART" id="SM00404">
    <property type="entry name" value="PTPc_motif"/>
    <property type="match status" value="1"/>
</dbReference>